<proteinExistence type="predicted"/>
<dbReference type="PANTHER" id="PTHR34136:SF1">
    <property type="entry name" value="UDP-N-ACETYL-D-MANNOSAMINURONIC ACID TRANSFERASE"/>
    <property type="match status" value="1"/>
</dbReference>
<name>A0ABT4ASE9_9BACT</name>
<accession>A0ABT4ASE9</accession>
<dbReference type="RefSeq" id="WP_267542258.1">
    <property type="nucleotide sequence ID" value="NZ_JAPNKA010000001.1"/>
</dbReference>
<comment type="caution">
    <text evidence="3">The sequence shown here is derived from an EMBL/GenBank/DDBJ whole genome shotgun (WGS) entry which is preliminary data.</text>
</comment>
<keyword evidence="2" id="KW-0808">Transferase</keyword>
<sequence length="262" mass="29309">MASQEATKSERARNFMALMNRVHIIADEAAEQALLDELTRPSRPFILSFLNAHAVNLGWNQPGMLEGLLRSDLVLRDGIGVKLGLKAFQRPYGLNMNGTDFIPKIARAYKGRRVALFGTRSPWLDNARSKLEEWGLNIVACHDGFEPPETYLRLAEETKPELIIMAMGMPKQEEVSVKLRELLAHPVLIVNGGAILDYIGGKVPRAPVVMRKVGMEWLFRLAVEPKRLFSRYVLGIPIYFAHVAEVRRSGETGEPPGGRAVR</sequence>
<evidence type="ECO:0000313" key="3">
    <source>
        <dbReference type="EMBL" id="MCY1083737.1"/>
    </source>
</evidence>
<dbReference type="Pfam" id="PF03808">
    <property type="entry name" value="Glyco_tran_WecG"/>
    <property type="match status" value="1"/>
</dbReference>
<dbReference type="EMBL" id="JAPNKA010000001">
    <property type="protein sequence ID" value="MCY1083737.1"/>
    <property type="molecule type" value="Genomic_DNA"/>
</dbReference>
<evidence type="ECO:0000256" key="2">
    <source>
        <dbReference type="ARBA" id="ARBA00022679"/>
    </source>
</evidence>
<dbReference type="NCBIfam" id="TIGR00696">
    <property type="entry name" value="wecG_tagA_cpsF"/>
    <property type="match status" value="1"/>
</dbReference>
<keyword evidence="1" id="KW-0328">Glycosyltransferase</keyword>
<gene>
    <name evidence="3" type="ORF">OV287_55790</name>
</gene>
<evidence type="ECO:0000313" key="4">
    <source>
        <dbReference type="Proteomes" id="UP001207654"/>
    </source>
</evidence>
<organism evidence="3 4">
    <name type="scientific">Archangium lansingense</name>
    <dbReference type="NCBI Taxonomy" id="2995310"/>
    <lineage>
        <taxon>Bacteria</taxon>
        <taxon>Pseudomonadati</taxon>
        <taxon>Myxococcota</taxon>
        <taxon>Myxococcia</taxon>
        <taxon>Myxococcales</taxon>
        <taxon>Cystobacterineae</taxon>
        <taxon>Archangiaceae</taxon>
        <taxon>Archangium</taxon>
    </lineage>
</organism>
<dbReference type="Proteomes" id="UP001207654">
    <property type="component" value="Unassembled WGS sequence"/>
</dbReference>
<reference evidence="3 4" key="1">
    <citation type="submission" date="2022-11" db="EMBL/GenBank/DDBJ databases">
        <title>Minimal conservation of predation-associated metabolite biosynthetic gene clusters underscores biosynthetic potential of Myxococcota including descriptions for ten novel species: Archangium lansinium sp. nov., Myxococcus landrumus sp. nov., Nannocystis bai.</title>
        <authorList>
            <person name="Ahearne A."/>
            <person name="Stevens C."/>
            <person name="Phillips K."/>
        </authorList>
    </citation>
    <scope>NUCLEOTIDE SEQUENCE [LARGE SCALE GENOMIC DNA]</scope>
    <source>
        <strain evidence="3 4">MIWBW</strain>
    </source>
</reference>
<dbReference type="PANTHER" id="PTHR34136">
    <property type="match status" value="1"/>
</dbReference>
<evidence type="ECO:0000256" key="1">
    <source>
        <dbReference type="ARBA" id="ARBA00022676"/>
    </source>
</evidence>
<protein>
    <submittedName>
        <fullName evidence="3">WecB/TagA/CpsF family glycosyltransferase</fullName>
    </submittedName>
</protein>
<dbReference type="CDD" id="cd06533">
    <property type="entry name" value="Glyco_transf_WecG_TagA"/>
    <property type="match status" value="1"/>
</dbReference>
<dbReference type="InterPro" id="IPR004629">
    <property type="entry name" value="WecG_TagA_CpsF"/>
</dbReference>
<keyword evidence="4" id="KW-1185">Reference proteome</keyword>